<dbReference type="Gene3D" id="2.40.70.10">
    <property type="entry name" value="Acid Proteases"/>
    <property type="match status" value="1"/>
</dbReference>
<reference evidence="1 2" key="1">
    <citation type="journal article" date="2021" name="J. Hered.">
        <title>A chromosome-level genome assembly of the parasitoid wasp, Cotesia glomerata (Hymenoptera: Braconidae).</title>
        <authorList>
            <person name="Pinto B.J."/>
            <person name="Weis J.J."/>
            <person name="Gamble T."/>
            <person name="Ode P.J."/>
            <person name="Paul R."/>
            <person name="Zaspel J.M."/>
        </authorList>
    </citation>
    <scope>NUCLEOTIDE SEQUENCE [LARGE SCALE GENOMIC DNA]</scope>
    <source>
        <strain evidence="1">CgM1</strain>
    </source>
</reference>
<dbReference type="InterPro" id="IPR036875">
    <property type="entry name" value="Znf_CCHC_sf"/>
</dbReference>
<evidence type="ECO:0000313" key="1">
    <source>
        <dbReference type="EMBL" id="KAH0541673.1"/>
    </source>
</evidence>
<comment type="caution">
    <text evidence="1">The sequence shown here is derived from an EMBL/GenBank/DDBJ whole genome shotgun (WGS) entry which is preliminary data.</text>
</comment>
<proteinExistence type="predicted"/>
<dbReference type="PROSITE" id="PS00141">
    <property type="entry name" value="ASP_PROTEASE"/>
    <property type="match status" value="1"/>
</dbReference>
<evidence type="ECO:0008006" key="3">
    <source>
        <dbReference type="Google" id="ProtNLM"/>
    </source>
</evidence>
<dbReference type="GO" id="GO:0008270">
    <property type="term" value="F:zinc ion binding"/>
    <property type="evidence" value="ECO:0007669"/>
    <property type="project" value="InterPro"/>
</dbReference>
<dbReference type="CDD" id="cd00303">
    <property type="entry name" value="retropepsin_like"/>
    <property type="match status" value="1"/>
</dbReference>
<dbReference type="EMBL" id="JAHXZJ010002589">
    <property type="protein sequence ID" value="KAH0541673.1"/>
    <property type="molecule type" value="Genomic_DNA"/>
</dbReference>
<dbReference type="SUPFAM" id="SSF50630">
    <property type="entry name" value="Acid proteases"/>
    <property type="match status" value="1"/>
</dbReference>
<dbReference type="GO" id="GO:0006508">
    <property type="term" value="P:proteolysis"/>
    <property type="evidence" value="ECO:0007669"/>
    <property type="project" value="InterPro"/>
</dbReference>
<name>A0AAV7I5L8_COTGL</name>
<protein>
    <recommendedName>
        <fullName evidence="3">CCHC-type domain-containing protein</fullName>
    </recommendedName>
</protein>
<gene>
    <name evidence="1" type="ORF">KQX54_000012</name>
</gene>
<organism evidence="1 2">
    <name type="scientific">Cotesia glomerata</name>
    <name type="common">Lepidopteran parasitic wasp</name>
    <name type="synonym">Apanteles glomeratus</name>
    <dbReference type="NCBI Taxonomy" id="32391"/>
    <lineage>
        <taxon>Eukaryota</taxon>
        <taxon>Metazoa</taxon>
        <taxon>Ecdysozoa</taxon>
        <taxon>Arthropoda</taxon>
        <taxon>Hexapoda</taxon>
        <taxon>Insecta</taxon>
        <taxon>Pterygota</taxon>
        <taxon>Neoptera</taxon>
        <taxon>Endopterygota</taxon>
        <taxon>Hymenoptera</taxon>
        <taxon>Apocrita</taxon>
        <taxon>Ichneumonoidea</taxon>
        <taxon>Braconidae</taxon>
        <taxon>Microgastrinae</taxon>
        <taxon>Cotesia</taxon>
    </lineage>
</organism>
<dbReference type="AlphaFoldDB" id="A0AAV7I5L8"/>
<dbReference type="GO" id="GO:0004190">
    <property type="term" value="F:aspartic-type endopeptidase activity"/>
    <property type="evidence" value="ECO:0007669"/>
    <property type="project" value="InterPro"/>
</dbReference>
<dbReference type="GO" id="GO:0003676">
    <property type="term" value="F:nucleic acid binding"/>
    <property type="evidence" value="ECO:0007669"/>
    <property type="project" value="InterPro"/>
</dbReference>
<sequence length="262" mass="29915">MATTNLQYLKKAYDENEKLFVKKNHILSHLPSGRHVSYAADVKDSDLNRSPLASRESSLNRGPADYVCFNCGMAGDHYTRYCTNERQEMCTRCRTLGLSNATCPCDSKNADNRPEAQLVTHQNNKILVSDCEDDYFTDETTLSDGKMAIPYRVTHAKGFNQSLRCSLKVGKIPIEAVFDTGASKNFISNQLYEKVKENAFKIKKNITRVKYILADNSIVNEDFRVCLPINIDDILWKEWFTVFPEMPDDMILGLNIPIIYWT</sequence>
<accession>A0AAV7I5L8</accession>
<dbReference type="SUPFAM" id="SSF57756">
    <property type="entry name" value="Retrovirus zinc finger-like domains"/>
    <property type="match status" value="1"/>
</dbReference>
<keyword evidence="2" id="KW-1185">Reference proteome</keyword>
<evidence type="ECO:0000313" key="2">
    <source>
        <dbReference type="Proteomes" id="UP000826195"/>
    </source>
</evidence>
<dbReference type="InterPro" id="IPR001969">
    <property type="entry name" value="Aspartic_peptidase_AS"/>
</dbReference>
<dbReference type="InterPro" id="IPR021109">
    <property type="entry name" value="Peptidase_aspartic_dom_sf"/>
</dbReference>
<dbReference type="Proteomes" id="UP000826195">
    <property type="component" value="Unassembled WGS sequence"/>
</dbReference>